<dbReference type="InterPro" id="IPR025272">
    <property type="entry name" value="SocA_Panacea"/>
</dbReference>
<protein>
    <recommendedName>
        <fullName evidence="1">Antitoxin SocA-like Panacea domain-containing protein</fullName>
    </recommendedName>
</protein>
<reference evidence="2 3" key="1">
    <citation type="submission" date="2016-09" db="EMBL/GenBank/DDBJ databases">
        <authorList>
            <person name="Capua I."/>
            <person name="De Benedictis P."/>
            <person name="Joannis T."/>
            <person name="Lombin L.H."/>
            <person name="Cattoli G."/>
        </authorList>
    </citation>
    <scope>NUCLEOTIDE SEQUENCE [LARGE SCALE GENOMIC DNA]</scope>
    <source>
        <strain evidence="2 3">132A</strain>
    </source>
</reference>
<gene>
    <name evidence="2" type="ORF">BIZ48_01995</name>
</gene>
<sequence>MVNTLELAKYILKHSDKELSNLELQKTLYFTELDYIKKFDKHLVSDDFEAWKYGPVAREVYYEYRNYGANPIDKPKEETLSQNLREDELKTINCSIEKCNKKSYWDLVKESHKEDGAWHKSFKEDRKEIISKDLIKQEAKQANGN</sequence>
<feature type="domain" description="Antitoxin SocA-like Panacea" evidence="1">
    <location>
        <begin position="24"/>
        <end position="119"/>
    </location>
</feature>
<proteinExistence type="predicted"/>
<comment type="caution">
    <text evidence="2">The sequence shown here is derived from an EMBL/GenBank/DDBJ whole genome shotgun (WGS) entry which is preliminary data.</text>
</comment>
<dbReference type="AlphaFoldDB" id="A0A0J8GX79"/>
<evidence type="ECO:0000313" key="3">
    <source>
        <dbReference type="Proteomes" id="UP000186621"/>
    </source>
</evidence>
<name>A0A0J8GX79_HELPX</name>
<organism evidence="2 3">
    <name type="scientific">Helicobacter pylori</name>
    <name type="common">Campylobacter pylori</name>
    <dbReference type="NCBI Taxonomy" id="210"/>
    <lineage>
        <taxon>Bacteria</taxon>
        <taxon>Pseudomonadati</taxon>
        <taxon>Campylobacterota</taxon>
        <taxon>Epsilonproteobacteria</taxon>
        <taxon>Campylobacterales</taxon>
        <taxon>Helicobacteraceae</taxon>
        <taxon>Helicobacter</taxon>
    </lineage>
</organism>
<evidence type="ECO:0000259" key="1">
    <source>
        <dbReference type="Pfam" id="PF13274"/>
    </source>
</evidence>
<accession>A0A0J8GX79</accession>
<dbReference type="RefSeq" id="WP_000248383.1">
    <property type="nucleotide sequence ID" value="NZ_JAHBEF010000004.1"/>
</dbReference>
<dbReference type="Proteomes" id="UP000186621">
    <property type="component" value="Unassembled WGS sequence"/>
</dbReference>
<dbReference type="Pfam" id="PF13274">
    <property type="entry name" value="SocA_Panacea"/>
    <property type="match status" value="1"/>
</dbReference>
<dbReference type="EMBL" id="MJMX01000020">
    <property type="protein sequence ID" value="OLR47486.1"/>
    <property type="molecule type" value="Genomic_DNA"/>
</dbReference>
<evidence type="ECO:0000313" key="2">
    <source>
        <dbReference type="EMBL" id="OLR47486.1"/>
    </source>
</evidence>
<dbReference type="PATRIC" id="fig|210.1941.peg.1363"/>